<organism evidence="1 2">
    <name type="scientific">Nicotiana attenuata</name>
    <name type="common">Coyote tobacco</name>
    <dbReference type="NCBI Taxonomy" id="49451"/>
    <lineage>
        <taxon>Eukaryota</taxon>
        <taxon>Viridiplantae</taxon>
        <taxon>Streptophyta</taxon>
        <taxon>Embryophyta</taxon>
        <taxon>Tracheophyta</taxon>
        <taxon>Spermatophyta</taxon>
        <taxon>Magnoliopsida</taxon>
        <taxon>eudicotyledons</taxon>
        <taxon>Gunneridae</taxon>
        <taxon>Pentapetalae</taxon>
        <taxon>asterids</taxon>
        <taxon>lamiids</taxon>
        <taxon>Solanales</taxon>
        <taxon>Solanaceae</taxon>
        <taxon>Nicotianoideae</taxon>
        <taxon>Nicotianeae</taxon>
        <taxon>Nicotiana</taxon>
    </lineage>
</organism>
<dbReference type="SMR" id="A0A314LE30"/>
<gene>
    <name evidence="1" type="ORF">A4A49_54926</name>
</gene>
<reference evidence="1" key="1">
    <citation type="submission" date="2016-11" db="EMBL/GenBank/DDBJ databases">
        <title>The genome of Nicotiana attenuata.</title>
        <authorList>
            <person name="Xu S."/>
            <person name="Brockmoeller T."/>
            <person name="Gaquerel E."/>
            <person name="Navarro A."/>
            <person name="Kuhl H."/>
            <person name="Gase K."/>
            <person name="Ling Z."/>
            <person name="Zhou W."/>
            <person name="Kreitzer C."/>
            <person name="Stanke M."/>
            <person name="Tang H."/>
            <person name="Lyons E."/>
            <person name="Pandey P."/>
            <person name="Pandey S.P."/>
            <person name="Timmermann B."/>
            <person name="Baldwin I.T."/>
        </authorList>
    </citation>
    <scope>NUCLEOTIDE SEQUENCE [LARGE SCALE GENOMIC DNA]</scope>
    <source>
        <strain evidence="1">UT</strain>
    </source>
</reference>
<name>A0A314LE30_NICAT</name>
<evidence type="ECO:0000313" key="1">
    <source>
        <dbReference type="EMBL" id="OIT39981.1"/>
    </source>
</evidence>
<protein>
    <submittedName>
        <fullName evidence="1">Uncharacterized protein</fullName>
    </submittedName>
</protein>
<sequence>MTLTSLYICDQEPDLVEAFANFASVFTCNPPKEVLVILGSILELSFQRAAICCTAIYLDRELAAMSSISCFLENGLNTLLAMYSLSERNTWQDLKAIIGLSLDIIISWNGFIDKLEGRTSSNILATVIYQLFVTEFQMGALGIGEKKLEQHIKLLEVLFCNQIKGVVDTVREGSYDQTSEHFHILGPLHLWLITDHTVSVCALISSLKARVLFEP</sequence>
<dbReference type="Proteomes" id="UP000187609">
    <property type="component" value="Unassembled WGS sequence"/>
</dbReference>
<evidence type="ECO:0000313" key="2">
    <source>
        <dbReference type="Proteomes" id="UP000187609"/>
    </source>
</evidence>
<accession>A0A314LE30</accession>
<proteinExistence type="predicted"/>
<keyword evidence="2" id="KW-1185">Reference proteome</keyword>
<dbReference type="Gramene" id="OIT39981">
    <property type="protein sequence ID" value="OIT39981"/>
    <property type="gene ID" value="A4A49_54926"/>
</dbReference>
<dbReference type="AlphaFoldDB" id="A0A314LE30"/>
<dbReference type="EMBL" id="MJEQ01000063">
    <property type="protein sequence ID" value="OIT39981.1"/>
    <property type="molecule type" value="Genomic_DNA"/>
</dbReference>
<comment type="caution">
    <text evidence="1">The sequence shown here is derived from an EMBL/GenBank/DDBJ whole genome shotgun (WGS) entry which is preliminary data.</text>
</comment>
<dbReference type="STRING" id="49451.A0A314LE30"/>